<evidence type="ECO:0000313" key="5">
    <source>
        <dbReference type="Proteomes" id="UP001139384"/>
    </source>
</evidence>
<name>A0A9X1PY93_STRM4</name>
<dbReference type="InterPro" id="IPR026869">
    <property type="entry name" value="EgtC-like"/>
</dbReference>
<feature type="region of interest" description="Disordered" evidence="3">
    <location>
        <begin position="284"/>
        <end position="305"/>
    </location>
</feature>
<comment type="function">
    <text evidence="2">Catalyzes the hydrolysis of the gamma-glutamyl amide bond of hercynyl-gamma-L-glutamyl-L-cysteine sulfoxide to produce hercynylcysteine sulfoxide, a step in the biosynthesis pathway of ergothioneine.</text>
</comment>
<dbReference type="InterPro" id="IPR017808">
    <property type="entry name" value="EgtC"/>
</dbReference>
<sequence length="305" mass="32106">MCRHVAYVGPEAPLGKLLVEPPHGLYRQSWAPRRQRHGTVNADGFGVGWYAEGDPVPARYRRAGPIWADLSFADLARVVRSTALLAAVRDATLSGADAEAAAAPFAAGPWLFSHNGAVKGWPDSLAPLVPTLPAVDVLSMEARNDSALVWALVLARLRGGDTSEPQGRAGVESASARRPEGLSTVGLSTPAVAPRRRTAIQDAGQALADTVIEVAEAAPGSRLNLLLTNGETITATAWGDTLWYLARPGGGTVVASEPYDDDPHWQEVPDHTLLAASGTDVLLTPLKDPGDALPPAPARPEEPRT</sequence>
<dbReference type="PANTHER" id="PTHR43187">
    <property type="entry name" value="GLUTAMINE AMIDOTRANSFERASE DUG3-RELATED"/>
    <property type="match status" value="1"/>
</dbReference>
<dbReference type="GO" id="GO:0016811">
    <property type="term" value="F:hydrolase activity, acting on carbon-nitrogen (but not peptide) bonds, in linear amides"/>
    <property type="evidence" value="ECO:0007669"/>
    <property type="project" value="UniProtKB-UniRule"/>
</dbReference>
<dbReference type="InterPro" id="IPR029055">
    <property type="entry name" value="Ntn_hydrolases_N"/>
</dbReference>
<evidence type="ECO:0000256" key="2">
    <source>
        <dbReference type="HAMAP-Rule" id="MF_02036"/>
    </source>
</evidence>
<dbReference type="CDD" id="cd01908">
    <property type="entry name" value="YafJ"/>
    <property type="match status" value="1"/>
</dbReference>
<feature type="region of interest" description="Disordered" evidence="3">
    <location>
        <begin position="162"/>
        <end position="187"/>
    </location>
</feature>
<evidence type="ECO:0000256" key="1">
    <source>
        <dbReference type="ARBA" id="ARBA00022962"/>
    </source>
</evidence>
<comment type="catalytic activity">
    <reaction evidence="2">
        <text>gamma-L-glutamyl-hercynylcysteine S-oxide + H2O = S-(hercyn-2-yl)-L-cysteine S-oxide + L-glutamate</text>
        <dbReference type="Rhea" id="RHEA:42684"/>
        <dbReference type="ChEBI" id="CHEBI:15377"/>
        <dbReference type="ChEBI" id="CHEBI:29985"/>
        <dbReference type="ChEBI" id="CHEBI:82703"/>
        <dbReference type="ChEBI" id="CHEBI:82706"/>
        <dbReference type="EC" id="3.5.1.118"/>
    </reaction>
</comment>
<dbReference type="NCBIfam" id="TIGR03442">
    <property type="entry name" value="ergothioneine biosynthesis protein EgtC"/>
    <property type="match status" value="1"/>
</dbReference>
<comment type="caution">
    <text evidence="4">The sequence shown here is derived from an EMBL/GenBank/DDBJ whole genome shotgun (WGS) entry which is preliminary data.</text>
</comment>
<gene>
    <name evidence="2 4" type="primary">egtC</name>
    <name evidence="4" type="ORF">L0P92_09100</name>
</gene>
<proteinExistence type="inferred from homology"/>
<evidence type="ECO:0000313" key="4">
    <source>
        <dbReference type="EMBL" id="MCF1593721.1"/>
    </source>
</evidence>
<accession>A0A9X1PY93</accession>
<comment type="pathway">
    <text evidence="2">Amino-acid biosynthesis; ergothioneine biosynthesis.</text>
</comment>
<dbReference type="InterPro" id="IPR052373">
    <property type="entry name" value="Gamma-glu_amide_hydrolase"/>
</dbReference>
<keyword evidence="5" id="KW-1185">Reference proteome</keyword>
<dbReference type="GO" id="GO:0052699">
    <property type="term" value="P:ergothioneine biosynthetic process"/>
    <property type="evidence" value="ECO:0007669"/>
    <property type="project" value="UniProtKB-UniRule"/>
</dbReference>
<organism evidence="4 5">
    <name type="scientific">Streptomyces muensis</name>
    <dbReference type="NCBI Taxonomy" id="1077944"/>
    <lineage>
        <taxon>Bacteria</taxon>
        <taxon>Bacillati</taxon>
        <taxon>Actinomycetota</taxon>
        <taxon>Actinomycetes</taxon>
        <taxon>Kitasatosporales</taxon>
        <taxon>Streptomycetaceae</taxon>
        <taxon>Streptomyces</taxon>
    </lineage>
</organism>
<dbReference type="EMBL" id="JAKEIP010000022">
    <property type="protein sequence ID" value="MCF1593721.1"/>
    <property type="molecule type" value="Genomic_DNA"/>
</dbReference>
<dbReference type="InterPro" id="IPR032889">
    <property type="entry name" value="EgtC_Actinobacteria"/>
</dbReference>
<dbReference type="Gene3D" id="3.60.20.10">
    <property type="entry name" value="Glutamine Phosphoribosylpyrophosphate, subunit 1, domain 1"/>
    <property type="match status" value="1"/>
</dbReference>
<dbReference type="EC" id="3.5.1.118" evidence="2"/>
<reference evidence="4" key="1">
    <citation type="submission" date="2022-01" db="EMBL/GenBank/DDBJ databases">
        <title>Draft Genome Sequences of Seven Type Strains of the Genus Streptomyces.</title>
        <authorList>
            <person name="Aziz S."/>
            <person name="Coretto E."/>
            <person name="Chronakova A."/>
            <person name="Sproer C."/>
            <person name="Huber K."/>
            <person name="Nouioui I."/>
            <person name="Gross H."/>
        </authorList>
    </citation>
    <scope>NUCLEOTIDE SEQUENCE</scope>
    <source>
        <strain evidence="4">DSM 103493</strain>
    </source>
</reference>
<dbReference type="Proteomes" id="UP001139384">
    <property type="component" value="Unassembled WGS sequence"/>
</dbReference>
<keyword evidence="2" id="KW-0378">Hydrolase</keyword>
<dbReference type="AlphaFoldDB" id="A0A9X1PY93"/>
<dbReference type="HAMAP" id="MF_02036">
    <property type="entry name" value="EgtC"/>
    <property type="match status" value="1"/>
</dbReference>
<dbReference type="PANTHER" id="PTHR43187:SF2">
    <property type="entry name" value="GAMMA-GLUTAMYL-HERCYNYLCYSTEINE SULFOXIDE HYDROLASE"/>
    <property type="match status" value="1"/>
</dbReference>
<evidence type="ECO:0000256" key="3">
    <source>
        <dbReference type="SAM" id="MobiDB-lite"/>
    </source>
</evidence>
<protein>
    <recommendedName>
        <fullName evidence="2">Gamma-glutamyl-hercynylcysteine sulfoxide hydrolase</fullName>
        <ecNumber evidence="2">3.5.1.118</ecNumber>
    </recommendedName>
    <alternativeName>
        <fullName evidence="2">Gamma-glutamyl hercynylcysteine S-oxide hydrolase</fullName>
    </alternativeName>
</protein>
<dbReference type="SUPFAM" id="SSF56235">
    <property type="entry name" value="N-terminal nucleophile aminohydrolases (Ntn hydrolases)"/>
    <property type="match status" value="1"/>
</dbReference>
<dbReference type="Pfam" id="PF13230">
    <property type="entry name" value="GATase_4"/>
    <property type="match status" value="1"/>
</dbReference>
<keyword evidence="1 2" id="KW-0315">Glutamine amidotransferase</keyword>
<dbReference type="RefSeq" id="WP_234762007.1">
    <property type="nucleotide sequence ID" value="NZ_JAKEIP010000022.1"/>
</dbReference>